<proteinExistence type="predicted"/>
<dbReference type="Proteomes" id="UP000702544">
    <property type="component" value="Unassembled WGS sequence"/>
</dbReference>
<name>A0AAE4Z6L5_9BACT</name>
<organism evidence="1 2">
    <name type="scientific">Candidatus Kutchimonas denitrificans</name>
    <dbReference type="NCBI Taxonomy" id="3056748"/>
    <lineage>
        <taxon>Bacteria</taxon>
        <taxon>Pseudomonadati</taxon>
        <taxon>Gemmatimonadota</taxon>
        <taxon>Gemmatimonadia</taxon>
        <taxon>Candidatus Palauibacterales</taxon>
        <taxon>Candidatus Palauibacteraceae</taxon>
        <taxon>Candidatus Kutchimonas</taxon>
    </lineage>
</organism>
<dbReference type="EMBL" id="JAACAK010000009">
    <property type="protein sequence ID" value="NIR73677.1"/>
    <property type="molecule type" value="Genomic_DNA"/>
</dbReference>
<reference evidence="1 2" key="1">
    <citation type="submission" date="2020-01" db="EMBL/GenBank/DDBJ databases">
        <title>Genomes assembled from Gulf of Kutch pelagic sediment metagenomes.</title>
        <authorList>
            <person name="Chandrashekar M."/>
            <person name="Mahajan M.S."/>
            <person name="Dave K.J."/>
            <person name="Vatsa P."/>
            <person name="Nathani N.M."/>
        </authorList>
    </citation>
    <scope>NUCLEOTIDE SEQUENCE [LARGE SCALE GENOMIC DNA]</scope>
    <source>
        <strain evidence="1">KS3-K002</strain>
    </source>
</reference>
<accession>A0AAE4Z6L5</accession>
<dbReference type="AlphaFoldDB" id="A0AAE4Z6L5"/>
<protein>
    <submittedName>
        <fullName evidence="1">Uncharacterized protein</fullName>
    </submittedName>
</protein>
<evidence type="ECO:0000313" key="1">
    <source>
        <dbReference type="EMBL" id="NIR73677.1"/>
    </source>
</evidence>
<sequence length="577" mass="64102">MAGLLPFCAMARGLSAQSEVCPTGRIASIRIDRGPVFDEDVENGMLSKVYSAANWLHVETRRSVVERELLFEKGDCLERLRLSESERFLRDLPFIESARIEAHRRRNGDYDVEVKTRDDWSLRLEPRFEVGGGFALTGITLAERNLWGRGRNLELLYLDRKGRDDVGVTYFDPQFLSSRWNLSVQGIRTAPGWTTSFSLAYPFLGLVGRWAGFTDLLYGDRWFRFSVGDPNDPAELVLPLREKEAQVGTAVRLLGPPRGRSTKAGTYGASLSYVFRDYGLGFYSDTAAAAALGLSDSLAAELGTLVDRRETLRLNLIVGVRGLEYHERVGLTSLRSVEDIAIGATANLLFGVALDSFGFEDGHLLMALDLFGGARVIGGWFSQIRAVGEARRDYSARSWRDMLLAVEWTNFWQNNRRNVVELSTSYSAGWEMTVPFQLTLGGPWGLSAFSPNRFPGGARFRARIEDRYWAASVGRLADLGTVAFAELGRIWANDALSGIDSGLRASAGLGIRFATPAGSRASYRLQAAMPIEAGVRWDDMIVSFRIDTAVRLEERPVDVQLGRSRDLAFRAAAPHVR</sequence>
<gene>
    <name evidence="1" type="ORF">GWO12_00975</name>
</gene>
<dbReference type="Gene3D" id="2.40.160.50">
    <property type="entry name" value="membrane protein fhac: a member of the omp85/tpsb transporter family"/>
    <property type="match status" value="1"/>
</dbReference>
<evidence type="ECO:0000313" key="2">
    <source>
        <dbReference type="Proteomes" id="UP000702544"/>
    </source>
</evidence>
<comment type="caution">
    <text evidence="1">The sequence shown here is derived from an EMBL/GenBank/DDBJ whole genome shotgun (WGS) entry which is preliminary data.</text>
</comment>